<feature type="binding site" evidence="4">
    <location>
        <position position="94"/>
    </location>
    <ligand>
        <name>pyridoxal 5'-phosphate</name>
        <dbReference type="ChEBI" id="CHEBI:597326"/>
    </ligand>
</feature>
<comment type="similarity">
    <text evidence="4 6">Belongs to the kynureninase family.</text>
</comment>
<keyword evidence="3 4" id="KW-0663">Pyridoxal phosphate</keyword>
<comment type="pathway">
    <text evidence="4 6">Cofactor biosynthesis; NAD(+) biosynthesis; quinolinate from L-kynurenine: step 2/3.</text>
</comment>
<evidence type="ECO:0000256" key="4">
    <source>
        <dbReference type="HAMAP-Rule" id="MF_01970"/>
    </source>
</evidence>
<evidence type="ECO:0000256" key="1">
    <source>
        <dbReference type="ARBA" id="ARBA00022642"/>
    </source>
</evidence>
<feature type="modified residue" description="N6-(pyridoxal phosphate)lysine" evidence="4">
    <location>
        <position position="219"/>
    </location>
</feature>
<dbReference type="Proteomes" id="UP001354971">
    <property type="component" value="Unassembled WGS sequence"/>
</dbReference>
<evidence type="ECO:0000256" key="2">
    <source>
        <dbReference type="ARBA" id="ARBA00022801"/>
    </source>
</evidence>
<feature type="binding site" evidence="4">
    <location>
        <position position="218"/>
    </location>
    <ligand>
        <name>pyridoxal 5'-phosphate</name>
        <dbReference type="ChEBI" id="CHEBI:597326"/>
    </ligand>
</feature>
<proteinExistence type="inferred from homology"/>
<evidence type="ECO:0000256" key="6">
    <source>
        <dbReference type="PIRNR" id="PIRNR038800"/>
    </source>
</evidence>
<evidence type="ECO:0000256" key="5">
    <source>
        <dbReference type="NCBIfam" id="TIGR01814"/>
    </source>
</evidence>
<comment type="subunit">
    <text evidence="4 6">Homodimer.</text>
</comment>
<dbReference type="InterPro" id="IPR015422">
    <property type="entry name" value="PyrdxlP-dep_Trfase_small"/>
</dbReference>
<dbReference type="InterPro" id="IPR015424">
    <property type="entry name" value="PyrdxlP-dep_Trfase"/>
</dbReference>
<name>A0ABU7LM60_9PROT</name>
<keyword evidence="8" id="KW-1185">Reference proteome</keyword>
<feature type="binding site" evidence="4">
    <location>
        <begin position="122"/>
        <end position="125"/>
    </location>
    <ligand>
        <name>pyridoxal 5'-phosphate</name>
        <dbReference type="ChEBI" id="CHEBI:597326"/>
    </ligand>
</feature>
<feature type="binding site" evidence="4">
    <location>
        <position position="248"/>
    </location>
    <ligand>
        <name>pyridoxal 5'-phosphate</name>
        <dbReference type="ChEBI" id="CHEBI:597326"/>
    </ligand>
</feature>
<organism evidence="7 8">
    <name type="scientific">Hyphobacterium lacteum</name>
    <dbReference type="NCBI Taxonomy" id="3116575"/>
    <lineage>
        <taxon>Bacteria</taxon>
        <taxon>Pseudomonadati</taxon>
        <taxon>Pseudomonadota</taxon>
        <taxon>Alphaproteobacteria</taxon>
        <taxon>Maricaulales</taxon>
        <taxon>Maricaulaceae</taxon>
        <taxon>Hyphobacterium</taxon>
    </lineage>
</organism>
<comment type="catalytic activity">
    <reaction evidence="4 6">
        <text>L-kynurenine + H2O = anthranilate + L-alanine + H(+)</text>
        <dbReference type="Rhea" id="RHEA:16813"/>
        <dbReference type="ChEBI" id="CHEBI:15377"/>
        <dbReference type="ChEBI" id="CHEBI:15378"/>
        <dbReference type="ChEBI" id="CHEBI:16567"/>
        <dbReference type="ChEBI" id="CHEBI:57959"/>
        <dbReference type="ChEBI" id="CHEBI:57972"/>
        <dbReference type="EC" id="3.7.1.3"/>
    </reaction>
</comment>
<comment type="function">
    <text evidence="4 6">Catalyzes the cleavage of L-kynurenine (L-Kyn) and L-3-hydroxykynurenine (L-3OHKyn) into anthranilic acid (AA) and 3-hydroxyanthranilic acid (3-OHAA), respectively.</text>
</comment>
<dbReference type="InterPro" id="IPR015421">
    <property type="entry name" value="PyrdxlP-dep_Trfase_major"/>
</dbReference>
<keyword evidence="1 4" id="KW-0662">Pyridine nucleotide biosynthesis</keyword>
<evidence type="ECO:0000256" key="3">
    <source>
        <dbReference type="ARBA" id="ARBA00022898"/>
    </source>
</evidence>
<comment type="caution">
    <text evidence="7">The sequence shown here is derived from an EMBL/GenBank/DDBJ whole genome shotgun (WGS) entry which is preliminary data.</text>
</comment>
<dbReference type="EMBL" id="JAZDRP010000001">
    <property type="protein sequence ID" value="MEE2524968.1"/>
    <property type="molecule type" value="Genomic_DNA"/>
</dbReference>
<dbReference type="GO" id="GO:0030429">
    <property type="term" value="F:kynureninase activity"/>
    <property type="evidence" value="ECO:0007669"/>
    <property type="project" value="UniProtKB-EC"/>
</dbReference>
<dbReference type="SUPFAM" id="SSF53383">
    <property type="entry name" value="PLP-dependent transferases"/>
    <property type="match status" value="1"/>
</dbReference>
<dbReference type="Gene3D" id="3.40.640.10">
    <property type="entry name" value="Type I PLP-dependent aspartate aminotransferase-like (Major domain)"/>
    <property type="match status" value="1"/>
</dbReference>
<dbReference type="InterPro" id="IPR010111">
    <property type="entry name" value="Kynureninase"/>
</dbReference>
<feature type="binding site" evidence="4">
    <location>
        <position position="193"/>
    </location>
    <ligand>
        <name>pyridoxal 5'-phosphate</name>
        <dbReference type="ChEBI" id="CHEBI:597326"/>
    </ligand>
</feature>
<feature type="binding site" evidence="4">
    <location>
        <position position="95"/>
    </location>
    <ligand>
        <name>pyridoxal 5'-phosphate</name>
        <dbReference type="ChEBI" id="CHEBI:597326"/>
    </ligand>
</feature>
<dbReference type="PIRSF" id="PIRSF038800">
    <property type="entry name" value="KYNU"/>
    <property type="match status" value="1"/>
</dbReference>
<comment type="pathway">
    <text evidence="4 6">Amino-acid degradation; L-kynurenine degradation; L-alanine and anthranilate from L-kynurenine: step 1/1.</text>
</comment>
<dbReference type="RefSeq" id="WP_330197632.1">
    <property type="nucleotide sequence ID" value="NZ_JAZDRP010000001.1"/>
</dbReference>
<dbReference type="PANTHER" id="PTHR14084">
    <property type="entry name" value="KYNURENINASE"/>
    <property type="match status" value="1"/>
</dbReference>
<dbReference type="HAMAP" id="MF_01970">
    <property type="entry name" value="Kynureninase"/>
    <property type="match status" value="1"/>
</dbReference>
<dbReference type="Gene3D" id="3.90.1150.10">
    <property type="entry name" value="Aspartate Aminotransferase, domain 1"/>
    <property type="match status" value="1"/>
</dbReference>
<accession>A0ABU7LM60</accession>
<comment type="catalytic activity">
    <reaction evidence="6">
        <text>3-hydroxy-L-kynurenine + H2O = 3-hydroxyanthranilate + L-alanine + H(+)</text>
        <dbReference type="Rhea" id="RHEA:25143"/>
        <dbReference type="ChEBI" id="CHEBI:15377"/>
        <dbReference type="ChEBI" id="CHEBI:15378"/>
        <dbReference type="ChEBI" id="CHEBI:36559"/>
        <dbReference type="ChEBI" id="CHEBI:57972"/>
        <dbReference type="ChEBI" id="CHEBI:58125"/>
        <dbReference type="EC" id="3.7.1.3"/>
    </reaction>
</comment>
<reference evidence="7 8" key="1">
    <citation type="submission" date="2024-01" db="EMBL/GenBank/DDBJ databases">
        <title>Hyphobacterium bacterium isolated from marine sediment.</title>
        <authorList>
            <person name="Zhao S."/>
        </authorList>
    </citation>
    <scope>NUCLEOTIDE SEQUENCE [LARGE SCALE GENOMIC DNA]</scope>
    <source>
        <strain evidence="8">HN65</strain>
    </source>
</reference>
<sequence>MTDIAALDAADPLAGFRDRFEIPDGLVYLDGNSLGCLPKATKARLADVVEREWGQDLIRSWNTNDWINAPRRIGAKIARLIGAHDDEVIVGDTTSINVFKCLSASLQLDSSRVVLLSETGNFPTDVYMMEGLAAIAPDRISPRLVEPERIHEALDDDVAVLLLTQTNYRSGRIRDMKAITEAAHARGIPVIWDLSHSCGALPVDLNGCNADFAVGCGYKYLNGGPGAPAFTFVARRHQDSVFPALSGWLGHKVPFEFTDDYQPAPGIDRFQCGTPGILGCAALEVGVDLLLEADMSDIRRKSSALGDLFIALVHEHCADHGFKLASPGNADERGSQVSFHHPEGYAIMQALIARGVIGDFRAPDILRFGFAPLYNSYADVEQAVATLTEIMETGSWDTEEFKQKAAVT</sequence>
<comment type="cofactor">
    <cofactor evidence="4 6">
        <name>pyridoxal 5'-phosphate</name>
        <dbReference type="ChEBI" id="CHEBI:597326"/>
    </cofactor>
</comment>
<feature type="binding site" evidence="4">
    <location>
        <position position="196"/>
    </location>
    <ligand>
        <name>pyridoxal 5'-phosphate</name>
        <dbReference type="ChEBI" id="CHEBI:597326"/>
    </ligand>
</feature>
<feature type="binding site" evidence="4">
    <location>
        <position position="164"/>
    </location>
    <ligand>
        <name>pyridoxal 5'-phosphate</name>
        <dbReference type="ChEBI" id="CHEBI:597326"/>
    </ligand>
</feature>
<dbReference type="PANTHER" id="PTHR14084:SF0">
    <property type="entry name" value="KYNURENINASE"/>
    <property type="match status" value="1"/>
</dbReference>
<dbReference type="NCBIfam" id="TIGR01814">
    <property type="entry name" value="kynureninase"/>
    <property type="match status" value="1"/>
</dbReference>
<feature type="binding site" evidence="4">
    <location>
        <position position="274"/>
    </location>
    <ligand>
        <name>pyridoxal 5'-phosphate</name>
        <dbReference type="ChEBI" id="CHEBI:597326"/>
    </ligand>
</feature>
<keyword evidence="2 4" id="KW-0378">Hydrolase</keyword>
<gene>
    <name evidence="4 7" type="primary">kynU</name>
    <name evidence="7" type="ORF">V0U79_01205</name>
</gene>
<dbReference type="EC" id="3.7.1.3" evidence="4 5"/>
<evidence type="ECO:0000313" key="7">
    <source>
        <dbReference type="EMBL" id="MEE2524968.1"/>
    </source>
</evidence>
<dbReference type="Pfam" id="PF22580">
    <property type="entry name" value="KYNU_C"/>
    <property type="match status" value="1"/>
</dbReference>
<protein>
    <recommendedName>
        <fullName evidence="4 5">Kynureninase</fullName>
        <ecNumber evidence="4 5">3.7.1.3</ecNumber>
    </recommendedName>
    <alternativeName>
        <fullName evidence="4">L-kynurenine hydrolase</fullName>
    </alternativeName>
</protein>
<evidence type="ECO:0000313" key="8">
    <source>
        <dbReference type="Proteomes" id="UP001354971"/>
    </source>
</evidence>